<organism evidence="1 2">
    <name type="scientific">Canna indica</name>
    <name type="common">Indian-shot</name>
    <dbReference type="NCBI Taxonomy" id="4628"/>
    <lineage>
        <taxon>Eukaryota</taxon>
        <taxon>Viridiplantae</taxon>
        <taxon>Streptophyta</taxon>
        <taxon>Embryophyta</taxon>
        <taxon>Tracheophyta</taxon>
        <taxon>Spermatophyta</taxon>
        <taxon>Magnoliopsida</taxon>
        <taxon>Liliopsida</taxon>
        <taxon>Zingiberales</taxon>
        <taxon>Cannaceae</taxon>
        <taxon>Canna</taxon>
    </lineage>
</organism>
<accession>A0AAQ3Q8V6</accession>
<name>A0AAQ3Q8V6_9LILI</name>
<gene>
    <name evidence="1" type="ORF">Cni_G08936</name>
</gene>
<evidence type="ECO:0000313" key="1">
    <source>
        <dbReference type="EMBL" id="WOL00223.1"/>
    </source>
</evidence>
<dbReference type="AlphaFoldDB" id="A0AAQ3Q8V6"/>
<proteinExistence type="predicted"/>
<dbReference type="Proteomes" id="UP001327560">
    <property type="component" value="Chromosome 3"/>
</dbReference>
<evidence type="ECO:0000313" key="2">
    <source>
        <dbReference type="Proteomes" id="UP001327560"/>
    </source>
</evidence>
<reference evidence="1 2" key="1">
    <citation type="submission" date="2023-10" db="EMBL/GenBank/DDBJ databases">
        <title>Chromosome-scale genome assembly provides insights into flower coloration mechanisms of Canna indica.</title>
        <authorList>
            <person name="Li C."/>
        </authorList>
    </citation>
    <scope>NUCLEOTIDE SEQUENCE [LARGE SCALE GENOMIC DNA]</scope>
    <source>
        <tissue evidence="1">Flower</tissue>
    </source>
</reference>
<dbReference type="EMBL" id="CP136892">
    <property type="protein sequence ID" value="WOL00223.1"/>
    <property type="molecule type" value="Genomic_DNA"/>
</dbReference>
<keyword evidence="2" id="KW-1185">Reference proteome</keyword>
<protein>
    <submittedName>
        <fullName evidence="1">Uncharacterized protein</fullName>
    </submittedName>
</protein>
<sequence length="171" mass="19105">MPDKMDYFAILQAAQSSLRSAHTLLRSIAAGENLARQSSIADGTVAEFKHLLSLLDTSLPQPPRKRIRKGPLLTSPSIDPTQFLEHSVPRSNLELFDNLKSYSQDPYVQPRLKFPVRRLIHNSSISFTGCSNYIAKTPWKHGSRGAASCTVSTGGCHCPKRRKDQHFDFIN</sequence>